<dbReference type="InterPro" id="IPR051332">
    <property type="entry name" value="Fosfomycin_Res_Enzymes"/>
</dbReference>
<evidence type="ECO:0000313" key="2">
    <source>
        <dbReference type="EMBL" id="MBL0887241.1"/>
    </source>
</evidence>
<dbReference type="PROSITE" id="PS51819">
    <property type="entry name" value="VOC"/>
    <property type="match status" value="1"/>
</dbReference>
<organism evidence="2 3">
    <name type="scientific">Myceligenerans indicum</name>
    <dbReference type="NCBI Taxonomy" id="2593663"/>
    <lineage>
        <taxon>Bacteria</taxon>
        <taxon>Bacillati</taxon>
        <taxon>Actinomycetota</taxon>
        <taxon>Actinomycetes</taxon>
        <taxon>Micrococcales</taxon>
        <taxon>Promicromonosporaceae</taxon>
        <taxon>Myceligenerans</taxon>
    </lineage>
</organism>
<dbReference type="PANTHER" id="PTHR36113">
    <property type="entry name" value="LYASE, PUTATIVE-RELATED-RELATED"/>
    <property type="match status" value="1"/>
</dbReference>
<evidence type="ECO:0000259" key="1">
    <source>
        <dbReference type="PROSITE" id="PS51819"/>
    </source>
</evidence>
<dbReference type="Pfam" id="PF13669">
    <property type="entry name" value="Glyoxalase_4"/>
    <property type="match status" value="1"/>
</dbReference>
<keyword evidence="3" id="KW-1185">Reference proteome</keyword>
<sequence length="129" mass="14375">MLHHIELWVPDLPRAEQSWGRLLSRLGYTEYQRWPEGVSWTLGGTYVVAEQSPALSASSHDRRRPGLNHLAFHGGSRMEVDALVADATSHGWALMFHDQHPFAGGPDHYAAYLRNEDGFEAEIVAGDAP</sequence>
<dbReference type="Proteomes" id="UP000675409">
    <property type="component" value="Unassembled WGS sequence"/>
</dbReference>
<dbReference type="PANTHER" id="PTHR36113:SF6">
    <property type="entry name" value="FOSFOMYCIN RESISTANCE PROTEIN FOSX"/>
    <property type="match status" value="1"/>
</dbReference>
<dbReference type="SUPFAM" id="SSF54593">
    <property type="entry name" value="Glyoxalase/Bleomycin resistance protein/Dihydroxybiphenyl dioxygenase"/>
    <property type="match status" value="1"/>
</dbReference>
<reference evidence="2 3" key="1">
    <citation type="journal article" date="2021" name="Arch. Microbiol.">
        <title>Myceligenerans indicum sp. nov., an actinobacterium isolated from mangrove sediment of Sundarbans, India.</title>
        <authorList>
            <person name="Asha K."/>
            <person name="Bhadury P."/>
        </authorList>
    </citation>
    <scope>NUCLEOTIDE SEQUENCE [LARGE SCALE GENOMIC DNA]</scope>
    <source>
        <strain evidence="2 3">I2</strain>
    </source>
</reference>
<name>A0ABS1LLX3_9MICO</name>
<dbReference type="Gene3D" id="3.10.180.10">
    <property type="entry name" value="2,3-Dihydroxybiphenyl 1,2-Dioxygenase, domain 1"/>
    <property type="match status" value="1"/>
</dbReference>
<dbReference type="InterPro" id="IPR029068">
    <property type="entry name" value="Glyas_Bleomycin-R_OHBP_Dase"/>
</dbReference>
<protein>
    <submittedName>
        <fullName evidence="2">Glyoxalase</fullName>
    </submittedName>
</protein>
<evidence type="ECO:0000313" key="3">
    <source>
        <dbReference type="Proteomes" id="UP000675409"/>
    </source>
</evidence>
<dbReference type="EMBL" id="JABBYC010000024">
    <property type="protein sequence ID" value="MBL0887241.1"/>
    <property type="molecule type" value="Genomic_DNA"/>
</dbReference>
<gene>
    <name evidence="2" type="ORF">HGK34_13310</name>
</gene>
<accession>A0ABS1LLX3</accession>
<comment type="caution">
    <text evidence="2">The sequence shown here is derived from an EMBL/GenBank/DDBJ whole genome shotgun (WGS) entry which is preliminary data.</text>
</comment>
<proteinExistence type="predicted"/>
<dbReference type="InterPro" id="IPR037523">
    <property type="entry name" value="VOC_core"/>
</dbReference>
<feature type="domain" description="VOC" evidence="1">
    <location>
        <begin position="1"/>
        <end position="126"/>
    </location>
</feature>